<keyword evidence="8 9" id="KW-0472">Membrane</keyword>
<feature type="region of interest" description="Disordered" evidence="10">
    <location>
        <begin position="1"/>
        <end position="22"/>
    </location>
</feature>
<dbReference type="NCBIfam" id="TIGR00964">
    <property type="entry name" value="secE_bact"/>
    <property type="match status" value="1"/>
</dbReference>
<evidence type="ECO:0000256" key="5">
    <source>
        <dbReference type="ARBA" id="ARBA00022927"/>
    </source>
</evidence>
<comment type="caution">
    <text evidence="11">The sequence shown here is derived from an EMBL/GenBank/DDBJ whole genome shotgun (WGS) entry which is preliminary data.</text>
</comment>
<comment type="subunit">
    <text evidence="9">Component of the Sec protein translocase complex. Heterotrimer consisting of SecY, SecE and SecG subunits. The heterotrimers can form oligomers, although 1 heterotrimer is thought to be able to translocate proteins. Interacts with the ribosome. Interacts with SecDF, and other proteins may be involved. Interacts with SecA.</text>
</comment>
<comment type="subcellular location">
    <subcellularLocation>
        <location evidence="9">Cell membrane</location>
        <topology evidence="9">Single-pass membrane protein</topology>
    </subcellularLocation>
    <subcellularLocation>
        <location evidence="1">Membrane</location>
    </subcellularLocation>
</comment>
<keyword evidence="5 9" id="KW-0653">Protein transport</keyword>
<sequence length="94" mass="10492">MGDTPARTSGAKSRRSTAEEQKKRGLFGSILQFFREVVAELKKVVTPTRRELVNYTLVVLGFVIVMMLLVTGLDFIFGKLAGFVFAGSPLWPLW</sequence>
<evidence type="ECO:0000313" key="11">
    <source>
        <dbReference type="EMBL" id="GAA4284744.1"/>
    </source>
</evidence>
<reference evidence="12" key="1">
    <citation type="journal article" date="2019" name="Int. J. Syst. Evol. Microbiol.">
        <title>The Global Catalogue of Microorganisms (GCM) 10K type strain sequencing project: providing services to taxonomists for standard genome sequencing and annotation.</title>
        <authorList>
            <consortium name="The Broad Institute Genomics Platform"/>
            <consortium name="The Broad Institute Genome Sequencing Center for Infectious Disease"/>
            <person name="Wu L."/>
            <person name="Ma J."/>
        </authorList>
    </citation>
    <scope>NUCLEOTIDE SEQUENCE [LARGE SCALE GENOMIC DNA]</scope>
    <source>
        <strain evidence="12">JCM 17458</strain>
    </source>
</reference>
<evidence type="ECO:0000256" key="2">
    <source>
        <dbReference type="ARBA" id="ARBA00022448"/>
    </source>
</evidence>
<organism evidence="11 12">
    <name type="scientific">Brevibacterium daeguense</name>
    <dbReference type="NCBI Taxonomy" id="909936"/>
    <lineage>
        <taxon>Bacteria</taxon>
        <taxon>Bacillati</taxon>
        <taxon>Actinomycetota</taxon>
        <taxon>Actinomycetes</taxon>
        <taxon>Micrococcales</taxon>
        <taxon>Brevibacteriaceae</taxon>
        <taxon>Brevibacterium</taxon>
    </lineage>
</organism>
<comment type="similarity">
    <text evidence="9">Belongs to the SecE/SEC61-gamma family.</text>
</comment>
<dbReference type="InterPro" id="IPR001901">
    <property type="entry name" value="Translocase_SecE/Sec61-g"/>
</dbReference>
<protein>
    <recommendedName>
        <fullName evidence="9">Protein translocase subunit SecE</fullName>
    </recommendedName>
</protein>
<evidence type="ECO:0000256" key="3">
    <source>
        <dbReference type="ARBA" id="ARBA00022475"/>
    </source>
</evidence>
<dbReference type="InterPro" id="IPR005807">
    <property type="entry name" value="SecE_bac"/>
</dbReference>
<name>A0ABP8ELC2_9MICO</name>
<keyword evidence="3 9" id="KW-1003">Cell membrane</keyword>
<evidence type="ECO:0000256" key="6">
    <source>
        <dbReference type="ARBA" id="ARBA00022989"/>
    </source>
</evidence>
<feature type="compositionally biased region" description="Polar residues" evidence="10">
    <location>
        <begin position="1"/>
        <end position="11"/>
    </location>
</feature>
<dbReference type="EMBL" id="BAABAZ010000006">
    <property type="protein sequence ID" value="GAA4284744.1"/>
    <property type="molecule type" value="Genomic_DNA"/>
</dbReference>
<evidence type="ECO:0000256" key="10">
    <source>
        <dbReference type="SAM" id="MobiDB-lite"/>
    </source>
</evidence>
<evidence type="ECO:0000256" key="9">
    <source>
        <dbReference type="HAMAP-Rule" id="MF_00422"/>
    </source>
</evidence>
<evidence type="ECO:0000256" key="8">
    <source>
        <dbReference type="ARBA" id="ARBA00023136"/>
    </source>
</evidence>
<keyword evidence="12" id="KW-1185">Reference proteome</keyword>
<proteinExistence type="inferred from homology"/>
<dbReference type="PANTHER" id="PTHR33910">
    <property type="entry name" value="PROTEIN TRANSLOCASE SUBUNIT SECE"/>
    <property type="match status" value="1"/>
</dbReference>
<feature type="transmembrane region" description="Helical" evidence="9">
    <location>
        <begin position="52"/>
        <end position="70"/>
    </location>
</feature>
<dbReference type="PANTHER" id="PTHR33910:SF1">
    <property type="entry name" value="PROTEIN TRANSLOCASE SUBUNIT SECE"/>
    <property type="match status" value="1"/>
</dbReference>
<keyword evidence="2 9" id="KW-0813">Transport</keyword>
<keyword evidence="7 9" id="KW-0811">Translocation</keyword>
<keyword evidence="4 9" id="KW-0812">Transmembrane</keyword>
<comment type="function">
    <text evidence="9">Essential subunit of the Sec protein translocation channel SecYEG. Clamps together the 2 halves of SecY. May contact the channel plug during translocation.</text>
</comment>
<dbReference type="HAMAP" id="MF_00422">
    <property type="entry name" value="SecE"/>
    <property type="match status" value="1"/>
</dbReference>
<evidence type="ECO:0000313" key="12">
    <source>
        <dbReference type="Proteomes" id="UP001501586"/>
    </source>
</evidence>
<evidence type="ECO:0000256" key="7">
    <source>
        <dbReference type="ARBA" id="ARBA00023010"/>
    </source>
</evidence>
<keyword evidence="6 9" id="KW-1133">Transmembrane helix</keyword>
<accession>A0ABP8ELC2</accession>
<dbReference type="InterPro" id="IPR038379">
    <property type="entry name" value="SecE_sf"/>
</dbReference>
<gene>
    <name evidence="9 11" type="primary">secE</name>
    <name evidence="11" type="ORF">GCM10022261_22750</name>
</gene>
<dbReference type="Proteomes" id="UP001501586">
    <property type="component" value="Unassembled WGS sequence"/>
</dbReference>
<evidence type="ECO:0000256" key="4">
    <source>
        <dbReference type="ARBA" id="ARBA00022692"/>
    </source>
</evidence>
<dbReference type="Gene3D" id="1.20.5.1030">
    <property type="entry name" value="Preprotein translocase secy subunit"/>
    <property type="match status" value="1"/>
</dbReference>
<dbReference type="RefSeq" id="WP_236862727.1">
    <property type="nucleotide sequence ID" value="NZ_BAABAZ010000006.1"/>
</dbReference>
<dbReference type="Pfam" id="PF00584">
    <property type="entry name" value="SecE"/>
    <property type="match status" value="1"/>
</dbReference>
<evidence type="ECO:0000256" key="1">
    <source>
        <dbReference type="ARBA" id="ARBA00004370"/>
    </source>
</evidence>